<evidence type="ECO:0000313" key="5">
    <source>
        <dbReference type="Proteomes" id="UP001622370"/>
    </source>
</evidence>
<dbReference type="RefSeq" id="WP_095895166.1">
    <property type="nucleotide sequence ID" value="NZ_BOPJ01000010.1"/>
</dbReference>
<reference evidence="2" key="2">
    <citation type="journal article" date="2017" name="Genome Announc.">
        <title>Twelve Complete Reference Genomes of Clinical Isolates in the Capnocytophaga Genus.</title>
        <authorList>
            <person name="Villarma A."/>
            <person name="Gulvik C.A."/>
            <person name="Rowe L.A."/>
            <person name="Sheth M."/>
            <person name="Juieng P."/>
            <person name="Nicholson A.C."/>
            <person name="Loparev V.N."/>
            <person name="McQuiston J.R."/>
        </authorList>
    </citation>
    <scope>NUCLEOTIDE SEQUENCE</scope>
    <source>
        <strain evidence="2">H2177</strain>
    </source>
</reference>
<feature type="coiled-coil region" evidence="1">
    <location>
        <begin position="245"/>
        <end position="272"/>
    </location>
</feature>
<evidence type="ECO:0000313" key="3">
    <source>
        <dbReference type="EMBL" id="MFK8293028.1"/>
    </source>
</evidence>
<dbReference type="Proteomes" id="UP001622370">
    <property type="component" value="Unassembled WGS sequence"/>
</dbReference>
<reference evidence="4" key="3">
    <citation type="submission" date="2017-06" db="EMBL/GenBank/DDBJ databases">
        <title>Capnocytophaga spp. assemblies.</title>
        <authorList>
            <person name="Gulvik C.A."/>
        </authorList>
    </citation>
    <scope>NUCLEOTIDE SEQUENCE [LARGE SCALE GENOMIC DNA]</scope>
    <source>
        <strain evidence="4">H2177</strain>
    </source>
</reference>
<dbReference type="Proteomes" id="UP000217348">
    <property type="component" value="Chromosome"/>
</dbReference>
<dbReference type="AlphaFoldDB" id="A0A250FUQ4"/>
<reference evidence="3 5" key="1">
    <citation type="journal article" date="2016" name="Sci. Rep.">
        <title>Whole genome sequencing identifies a novel species of the genus Capnocytophaga isolated from dog and cat bite wounds in humans.</title>
        <authorList>
            <person name="Zangenah S."/>
            <person name="Abbasi N."/>
            <person name="Andersson A.F."/>
            <person name="Bergman P."/>
        </authorList>
    </citation>
    <scope>NUCLEOTIDE SEQUENCE [LARGE SCALE GENOMIC DNA]</scope>
    <source>
        <strain evidence="3 5">W5</strain>
    </source>
</reference>
<name>A0A250FUQ4_9FLAO</name>
<dbReference type="OrthoDB" id="1014446at2"/>
<gene>
    <name evidence="3" type="ORF">ACI76L_04465</name>
    <name evidence="2" type="ORF">CGC58_03680</name>
</gene>
<evidence type="ECO:0008006" key="6">
    <source>
        <dbReference type="Google" id="ProtNLM"/>
    </source>
</evidence>
<keyword evidence="5" id="KW-1185">Reference proteome</keyword>
<evidence type="ECO:0000313" key="2">
    <source>
        <dbReference type="EMBL" id="ATA88899.1"/>
    </source>
</evidence>
<keyword evidence="1" id="KW-0175">Coiled coil</keyword>
<dbReference type="KEGG" id="csto:CGC58_03680"/>
<sequence length="283" mass="32843">MKRIVNKIVVAVGLITTLVSCSKDNNEVVTPDLNHQEPEFHKVDFIFTEGHTHGLSFHGDPKYEGVKYLVNQQKVTFEFKDKKWEASGADVIRWRQSSYYGLEIVYYNEKGERINSEYIEHANSHQHFFQFQDVKTIKTGELPADNNTIASYLYRDTNPENKYYTKGSDARLLDNPVGLKGYFHVKQNYLTFNLKVTLAHFLSGNKKQGKKYLAYNELPSPNIAAREFEVQIPIRIYNDRLEKESVTLQDMADEFKITIQEAEKELETIIEADIDPESSQVWM</sequence>
<dbReference type="EMBL" id="JBJGWJ010000002">
    <property type="protein sequence ID" value="MFK8293028.1"/>
    <property type="molecule type" value="Genomic_DNA"/>
</dbReference>
<evidence type="ECO:0000256" key="1">
    <source>
        <dbReference type="SAM" id="Coils"/>
    </source>
</evidence>
<reference evidence="3" key="4">
    <citation type="submission" date="2024-10" db="EMBL/GenBank/DDBJ databases">
        <authorList>
            <person name="Bergman P."/>
            <person name="Andersson A.F."/>
            <person name="Zangenah S."/>
            <person name="Abbasi N."/>
        </authorList>
    </citation>
    <scope>NUCLEOTIDE SEQUENCE</scope>
    <source>
        <strain evidence="3">W5</strain>
    </source>
</reference>
<protein>
    <recommendedName>
        <fullName evidence="6">Lipoprotein</fullName>
    </recommendedName>
</protein>
<proteinExistence type="predicted"/>
<organism evidence="2 4">
    <name type="scientific">Capnocytophaga stomatis</name>
    <dbReference type="NCBI Taxonomy" id="1848904"/>
    <lineage>
        <taxon>Bacteria</taxon>
        <taxon>Pseudomonadati</taxon>
        <taxon>Bacteroidota</taxon>
        <taxon>Flavobacteriia</taxon>
        <taxon>Flavobacteriales</taxon>
        <taxon>Flavobacteriaceae</taxon>
        <taxon>Capnocytophaga</taxon>
    </lineage>
</organism>
<dbReference type="EMBL" id="CP022387">
    <property type="protein sequence ID" value="ATA88899.1"/>
    <property type="molecule type" value="Genomic_DNA"/>
</dbReference>
<accession>A0A250FUQ4</accession>
<evidence type="ECO:0000313" key="4">
    <source>
        <dbReference type="Proteomes" id="UP000217348"/>
    </source>
</evidence>
<dbReference type="PROSITE" id="PS51257">
    <property type="entry name" value="PROKAR_LIPOPROTEIN"/>
    <property type="match status" value="1"/>
</dbReference>